<dbReference type="InterPro" id="IPR041685">
    <property type="entry name" value="AAA_GajA/Old/RecF-like"/>
</dbReference>
<evidence type="ECO:0000259" key="1">
    <source>
        <dbReference type="Pfam" id="PF13175"/>
    </source>
</evidence>
<reference evidence="2 3" key="1">
    <citation type="submission" date="2018-08" db="EMBL/GenBank/DDBJ databases">
        <title>A genome reference for cultivated species of the human gut microbiota.</title>
        <authorList>
            <person name="Zou Y."/>
            <person name="Xue W."/>
            <person name="Luo G."/>
        </authorList>
    </citation>
    <scope>NUCLEOTIDE SEQUENCE [LARGE SCALE GENOMIC DNA]</scope>
    <source>
        <strain evidence="2 3">AM43-11</strain>
    </source>
</reference>
<dbReference type="Proteomes" id="UP000284465">
    <property type="component" value="Unassembled WGS sequence"/>
</dbReference>
<keyword evidence="2" id="KW-0547">Nucleotide-binding</keyword>
<name>A0A3R6DBM3_9FIRM</name>
<evidence type="ECO:0000313" key="2">
    <source>
        <dbReference type="EMBL" id="RHA67634.1"/>
    </source>
</evidence>
<protein>
    <submittedName>
        <fullName evidence="2">ATP-binding protein</fullName>
    </submittedName>
</protein>
<gene>
    <name evidence="2" type="ORF">DW927_07870</name>
</gene>
<keyword evidence="2" id="KW-0067">ATP-binding</keyword>
<feature type="domain" description="Endonuclease GajA/Old nuclease/RecF-like AAA" evidence="1">
    <location>
        <begin position="2"/>
        <end position="368"/>
    </location>
</feature>
<dbReference type="SUPFAM" id="SSF52540">
    <property type="entry name" value="P-loop containing nucleoside triphosphate hydrolases"/>
    <property type="match status" value="1"/>
</dbReference>
<organism evidence="2 3">
    <name type="scientific">Roseburia intestinalis</name>
    <dbReference type="NCBI Taxonomy" id="166486"/>
    <lineage>
        <taxon>Bacteria</taxon>
        <taxon>Bacillati</taxon>
        <taxon>Bacillota</taxon>
        <taxon>Clostridia</taxon>
        <taxon>Lachnospirales</taxon>
        <taxon>Lachnospiraceae</taxon>
        <taxon>Roseburia</taxon>
    </lineage>
</organism>
<dbReference type="EMBL" id="QSFP01000007">
    <property type="protein sequence ID" value="RHA67634.1"/>
    <property type="molecule type" value="Genomic_DNA"/>
</dbReference>
<dbReference type="GO" id="GO:0005524">
    <property type="term" value="F:ATP binding"/>
    <property type="evidence" value="ECO:0007669"/>
    <property type="project" value="UniProtKB-KW"/>
</dbReference>
<accession>A0A3R6DBM3</accession>
<evidence type="ECO:0000313" key="3">
    <source>
        <dbReference type="Proteomes" id="UP000284465"/>
    </source>
</evidence>
<comment type="caution">
    <text evidence="2">The sequence shown here is derived from an EMBL/GenBank/DDBJ whole genome shotgun (WGS) entry which is preliminary data.</text>
</comment>
<proteinExistence type="predicted"/>
<dbReference type="PANTHER" id="PTHR43581:SF2">
    <property type="entry name" value="EXCINUCLEASE ATPASE SUBUNIT"/>
    <property type="match status" value="1"/>
</dbReference>
<dbReference type="InterPro" id="IPR051396">
    <property type="entry name" value="Bact_Antivir_Def_Nuclease"/>
</dbReference>
<dbReference type="PANTHER" id="PTHR43581">
    <property type="entry name" value="ATP/GTP PHOSPHATASE"/>
    <property type="match status" value="1"/>
</dbReference>
<dbReference type="AlphaFoldDB" id="A0A3R6DBM3"/>
<dbReference type="RefSeq" id="WP_118591032.1">
    <property type="nucleotide sequence ID" value="NZ_QSFP01000007.1"/>
</dbReference>
<dbReference type="Pfam" id="PF13175">
    <property type="entry name" value="AAA_15"/>
    <property type="match status" value="1"/>
</dbReference>
<dbReference type="InterPro" id="IPR027417">
    <property type="entry name" value="P-loop_NTPase"/>
</dbReference>
<sequence length="427" mass="49350">MRLEIQHFSKIKQASIKLDGITVIAGENNTGKSTIGKILSCMFNSMYKVDEKASRKKKEQIESLLRYNWQNSWYHNLKNDDQRVTVNVPSRTSRKRYANAAELIMAADEERKIEIISELYDNLRNVIDDESRDALCHEVLEKVNGILNLKNEAVEQTLIADTFGRYFYGQMNDLYEPESEAKATLLIQGKKIHVGIKQNSEYMIEREISVMHEAISIDSPAIMDYMNSWEYSDGLSEQDLHLLQKLSANIPDNAIEKLMAEEKISDILKMLSEVTIGKVIKNEDGDFFLADEEMHYFEIGNLSMGIKAFTIIRTLLEKGEIHEKDVMVLDEPEIHLHPEWQLIYAELIVLLEKYLHLTILITTHSPYFLEAIETYTKKHNVDHITNYYLAQADGKETVMKDVTENLQSVYQLLAKPFEKLESIQMSK</sequence>
<dbReference type="Gene3D" id="3.40.50.300">
    <property type="entry name" value="P-loop containing nucleotide triphosphate hydrolases"/>
    <property type="match status" value="1"/>
</dbReference>